<evidence type="ECO:0000256" key="10">
    <source>
        <dbReference type="SAM" id="SignalP"/>
    </source>
</evidence>
<evidence type="ECO:0000256" key="5">
    <source>
        <dbReference type="ARBA" id="ARBA00022989"/>
    </source>
</evidence>
<keyword evidence="10" id="KW-0732">Signal</keyword>
<evidence type="ECO:0000256" key="7">
    <source>
        <dbReference type="ARBA" id="ARBA00023065"/>
    </source>
</evidence>
<dbReference type="CDD" id="cd06186">
    <property type="entry name" value="NOX_Duox_like_FAD_NADP"/>
    <property type="match status" value="1"/>
</dbReference>
<feature type="transmembrane region" description="Helical" evidence="9">
    <location>
        <begin position="133"/>
        <end position="154"/>
    </location>
</feature>
<dbReference type="InterPro" id="IPR013130">
    <property type="entry name" value="Fe3_Rdtase_TM_dom"/>
</dbReference>
<dbReference type="Proteomes" id="UP000037136">
    <property type="component" value="Unassembled WGS sequence"/>
</dbReference>
<feature type="transmembrane region" description="Helical" evidence="9">
    <location>
        <begin position="65"/>
        <end position="84"/>
    </location>
</feature>
<organism evidence="12 13">
    <name type="scientific">Ophiocordyceps unilateralis</name>
    <name type="common">Zombie-ant fungus</name>
    <name type="synonym">Torrubia unilateralis</name>
    <dbReference type="NCBI Taxonomy" id="268505"/>
    <lineage>
        <taxon>Eukaryota</taxon>
        <taxon>Fungi</taxon>
        <taxon>Dikarya</taxon>
        <taxon>Ascomycota</taxon>
        <taxon>Pezizomycotina</taxon>
        <taxon>Sordariomycetes</taxon>
        <taxon>Hypocreomycetidae</taxon>
        <taxon>Hypocreales</taxon>
        <taxon>Ophiocordycipitaceae</taxon>
        <taxon>Ophiocordyceps</taxon>
    </lineage>
</organism>
<dbReference type="GO" id="GO:0006826">
    <property type="term" value="P:iron ion transport"/>
    <property type="evidence" value="ECO:0007669"/>
    <property type="project" value="TreeGrafter"/>
</dbReference>
<evidence type="ECO:0000256" key="4">
    <source>
        <dbReference type="ARBA" id="ARBA00022692"/>
    </source>
</evidence>
<dbReference type="InterPro" id="IPR013121">
    <property type="entry name" value="Fe_red_NAD-bd_6"/>
</dbReference>
<dbReference type="SUPFAM" id="SSF52343">
    <property type="entry name" value="Ferredoxin reductase-like, C-terminal NADP-linked domain"/>
    <property type="match status" value="1"/>
</dbReference>
<evidence type="ECO:0000313" key="13">
    <source>
        <dbReference type="Proteomes" id="UP000037136"/>
    </source>
</evidence>
<dbReference type="GO" id="GO:0000293">
    <property type="term" value="F:ferric-chelate reductase activity"/>
    <property type="evidence" value="ECO:0007669"/>
    <property type="project" value="TreeGrafter"/>
</dbReference>
<keyword evidence="7" id="KW-0406">Ion transport</keyword>
<dbReference type="EMBL" id="LAZP02000398">
    <property type="protein sequence ID" value="PFH57518.1"/>
    <property type="molecule type" value="Genomic_DNA"/>
</dbReference>
<dbReference type="InterPro" id="IPR051410">
    <property type="entry name" value="Ferric/Cupric_Reductase"/>
</dbReference>
<dbReference type="Gene3D" id="3.40.50.80">
    <property type="entry name" value="Nucleotide-binding domain of ferredoxin-NADP reductase (FNR) module"/>
    <property type="match status" value="1"/>
</dbReference>
<evidence type="ECO:0000256" key="6">
    <source>
        <dbReference type="ARBA" id="ARBA00023002"/>
    </source>
</evidence>
<protein>
    <recommendedName>
        <fullName evidence="11">FAD-binding FR-type domain-containing protein</fullName>
    </recommendedName>
</protein>
<feature type="transmembrane region" description="Helical" evidence="9">
    <location>
        <begin position="104"/>
        <end position="121"/>
    </location>
</feature>
<reference evidence="12 13" key="1">
    <citation type="journal article" date="2015" name="BMC Genomics">
        <title>Gene expression during zombie ant biting behavior reflects the complexity underlying fungal parasitic behavioral manipulation.</title>
        <authorList>
            <person name="de Bekker C."/>
            <person name="Ohm R.A."/>
            <person name="Loreto R.G."/>
            <person name="Sebastian A."/>
            <person name="Albert I."/>
            <person name="Merrow M."/>
            <person name="Brachmann A."/>
            <person name="Hughes D.P."/>
        </authorList>
    </citation>
    <scope>NUCLEOTIDE SEQUENCE [LARGE SCALE GENOMIC DNA]</scope>
    <source>
        <strain evidence="12 13">SC16a</strain>
    </source>
</reference>
<evidence type="ECO:0000259" key="11">
    <source>
        <dbReference type="PROSITE" id="PS51384"/>
    </source>
</evidence>
<dbReference type="PANTHER" id="PTHR32361">
    <property type="entry name" value="FERRIC/CUPRIC REDUCTASE TRANSMEMBRANE COMPONENT"/>
    <property type="match status" value="1"/>
</dbReference>
<dbReference type="SFLD" id="SFLDG01168">
    <property type="entry name" value="Ferric_reductase_subgroup_(FRE"/>
    <property type="match status" value="1"/>
</dbReference>
<name>A0A2A9P884_OPHUN</name>
<dbReference type="SFLD" id="SFLDS00052">
    <property type="entry name" value="Ferric_Reductase_Domain"/>
    <property type="match status" value="1"/>
</dbReference>
<dbReference type="AlphaFoldDB" id="A0A2A9P884"/>
<evidence type="ECO:0000256" key="9">
    <source>
        <dbReference type="SAM" id="Phobius"/>
    </source>
</evidence>
<dbReference type="GO" id="GO:0005886">
    <property type="term" value="C:plasma membrane"/>
    <property type="evidence" value="ECO:0007669"/>
    <property type="project" value="TreeGrafter"/>
</dbReference>
<keyword evidence="4 9" id="KW-0812">Transmembrane</keyword>
<dbReference type="PROSITE" id="PS51384">
    <property type="entry name" value="FAD_FR"/>
    <property type="match status" value="1"/>
</dbReference>
<evidence type="ECO:0000256" key="2">
    <source>
        <dbReference type="ARBA" id="ARBA00006278"/>
    </source>
</evidence>
<comment type="caution">
    <text evidence="12">The sequence shown here is derived from an EMBL/GenBank/DDBJ whole genome shotgun (WGS) entry which is preliminary data.</text>
</comment>
<keyword evidence="5 9" id="KW-1133">Transmembrane helix</keyword>
<keyword evidence="13" id="KW-1185">Reference proteome</keyword>
<feature type="transmembrane region" description="Helical" evidence="9">
    <location>
        <begin position="196"/>
        <end position="213"/>
    </location>
</feature>
<feature type="domain" description="FAD-binding FR-type" evidence="11">
    <location>
        <begin position="229"/>
        <end position="361"/>
    </location>
</feature>
<dbReference type="GO" id="GO:0015677">
    <property type="term" value="P:copper ion import"/>
    <property type="evidence" value="ECO:0007669"/>
    <property type="project" value="TreeGrafter"/>
</dbReference>
<dbReference type="InterPro" id="IPR017927">
    <property type="entry name" value="FAD-bd_FR_type"/>
</dbReference>
<sequence length="523" mass="57946">MLAGLIRLLSWLLVRDSSSYVAVPTSPVAKARRRLDGRRLRYENVVSRIAWWLDDRLGFGRRDEWLIGFVWFFWLLALCLHHTGTDFLHFTKRLGAVAVSQLPVLYLLSLKGLNPFALAFGSSHERLNRFHGVLGRLVGLLLVLHAACYNYFFVVAGIWPRRLLDWIVVCGVVAALGLAALGATAMASVRRASYRVFFVTHVLVALMLPLLIFFHAPSVRIYLIEALLALLFDLGVRKLRSVHSPSTLVLRPDANLVAVEAPVPPHMLRAVSASAGSHVYLSIPPGSGRSASGPRALDLFDFLYNPFTVAAVDHQRASITLVARVRHGPMTRTLARLASSTPAARKVSLTIDGPYGSMARQLRHLVAWSPTRVLVIAGGVGATFSLPIYRFLREQLPSARIRLIWSVRGLADAAWASDAGLLPEDDRDVQLFISGGASAPYDTADTDSAVEMRSLRQASSPRHRLGRPDLETIVDDVFRQGLEEPVAVLVCGPAEMAAEVRRRVRPWVMLGRDVWWHSESFGW</sequence>
<dbReference type="InterPro" id="IPR039261">
    <property type="entry name" value="FNR_nucleotide-bd"/>
</dbReference>
<dbReference type="STRING" id="268505.A0A2A9P884"/>
<feature type="chain" id="PRO_5012156923" description="FAD-binding FR-type domain-containing protein" evidence="10">
    <location>
        <begin position="20"/>
        <end position="523"/>
    </location>
</feature>
<dbReference type="GO" id="GO:0006879">
    <property type="term" value="P:intracellular iron ion homeostasis"/>
    <property type="evidence" value="ECO:0007669"/>
    <property type="project" value="TreeGrafter"/>
</dbReference>
<gene>
    <name evidence="12" type="ORF">XA68_14904</name>
</gene>
<proteinExistence type="inferred from homology"/>
<dbReference type="Pfam" id="PF01794">
    <property type="entry name" value="Ferric_reduct"/>
    <property type="match status" value="1"/>
</dbReference>
<feature type="signal peptide" evidence="10">
    <location>
        <begin position="1"/>
        <end position="19"/>
    </location>
</feature>
<dbReference type="Pfam" id="PF08030">
    <property type="entry name" value="NAD_binding_6"/>
    <property type="match status" value="1"/>
</dbReference>
<comment type="subcellular location">
    <subcellularLocation>
        <location evidence="1">Membrane</location>
        <topology evidence="1">Multi-pass membrane protein</topology>
    </subcellularLocation>
</comment>
<evidence type="ECO:0000313" key="12">
    <source>
        <dbReference type="EMBL" id="PFH57518.1"/>
    </source>
</evidence>
<comment type="similarity">
    <text evidence="2">Belongs to the ferric reductase (FRE) family.</text>
</comment>
<evidence type="ECO:0000256" key="8">
    <source>
        <dbReference type="ARBA" id="ARBA00023136"/>
    </source>
</evidence>
<evidence type="ECO:0000256" key="3">
    <source>
        <dbReference type="ARBA" id="ARBA00022448"/>
    </source>
</evidence>
<dbReference type="PANTHER" id="PTHR32361:SF28">
    <property type="entry name" value="FRP1P"/>
    <property type="match status" value="1"/>
</dbReference>
<keyword evidence="6" id="KW-0560">Oxidoreductase</keyword>
<accession>A0A2A9P884</accession>
<keyword evidence="8 9" id="KW-0472">Membrane</keyword>
<dbReference type="OrthoDB" id="10006946at2759"/>
<feature type="transmembrane region" description="Helical" evidence="9">
    <location>
        <begin position="166"/>
        <end position="189"/>
    </location>
</feature>
<reference evidence="12 13" key="2">
    <citation type="journal article" date="2017" name="Sci. Rep.">
        <title>Ant-infecting Ophiocordyceps genomes reveal a high diversity of potential behavioral manipulation genes and a possible major role for enterotoxins.</title>
        <authorList>
            <person name="de Bekker C."/>
            <person name="Ohm R.A."/>
            <person name="Evans H.C."/>
            <person name="Brachmann A."/>
            <person name="Hughes D.P."/>
        </authorList>
    </citation>
    <scope>NUCLEOTIDE SEQUENCE [LARGE SCALE GENOMIC DNA]</scope>
    <source>
        <strain evidence="12 13">SC16a</strain>
    </source>
</reference>
<evidence type="ECO:0000256" key="1">
    <source>
        <dbReference type="ARBA" id="ARBA00004141"/>
    </source>
</evidence>
<keyword evidence="3" id="KW-0813">Transport</keyword>